<dbReference type="OrthoDB" id="769648at2"/>
<dbReference type="STRING" id="475255.SAMN04488101_11572"/>
<dbReference type="EMBL" id="FWYB01000015">
    <property type="protein sequence ID" value="SMD12595.1"/>
    <property type="molecule type" value="Genomic_DNA"/>
</dbReference>
<accession>A0A1W2ESH6</accession>
<name>A0A1W2ESH6_9SPHI</name>
<dbReference type="AlphaFoldDB" id="A0A1W2ESH6"/>
<evidence type="ECO:0000313" key="2">
    <source>
        <dbReference type="Proteomes" id="UP000192678"/>
    </source>
</evidence>
<proteinExistence type="predicted"/>
<dbReference type="RefSeq" id="WP_084291445.1">
    <property type="nucleotide sequence ID" value="NZ_FWYB01000015.1"/>
</dbReference>
<organism evidence="1 2">
    <name type="scientific">Pedobacter nyackensis</name>
    <dbReference type="NCBI Taxonomy" id="475255"/>
    <lineage>
        <taxon>Bacteria</taxon>
        <taxon>Pseudomonadati</taxon>
        <taxon>Bacteroidota</taxon>
        <taxon>Sphingobacteriia</taxon>
        <taxon>Sphingobacteriales</taxon>
        <taxon>Sphingobacteriaceae</taxon>
        <taxon>Pedobacter</taxon>
    </lineage>
</organism>
<evidence type="ECO:0000313" key="1">
    <source>
        <dbReference type="EMBL" id="SMD12595.1"/>
    </source>
</evidence>
<protein>
    <submittedName>
        <fullName evidence="1">Uncharacterized protein</fullName>
    </submittedName>
</protein>
<reference evidence="1 2" key="1">
    <citation type="submission" date="2017-04" db="EMBL/GenBank/DDBJ databases">
        <authorList>
            <person name="Afonso C.L."/>
            <person name="Miller P.J."/>
            <person name="Scott M.A."/>
            <person name="Spackman E."/>
            <person name="Goraichik I."/>
            <person name="Dimitrov K.M."/>
            <person name="Suarez D.L."/>
            <person name="Swayne D.E."/>
        </authorList>
    </citation>
    <scope>NUCLEOTIDE SEQUENCE [LARGE SCALE GENOMIC DNA]</scope>
    <source>
        <strain evidence="1 2">DSM 19625</strain>
    </source>
</reference>
<sequence>MEKIIPNKELLPKKYKIQECIDNLKKNEYRIVLRSIPNIIGKGISTFYNYRDILIDDKEDIPFKIARKLEILFGLENGGLETKKTKGKHYLQIIEEHRKRQ</sequence>
<keyword evidence="2" id="KW-1185">Reference proteome</keyword>
<gene>
    <name evidence="1" type="ORF">SAMN04488101_11572</name>
</gene>
<dbReference type="Proteomes" id="UP000192678">
    <property type="component" value="Unassembled WGS sequence"/>
</dbReference>